<dbReference type="SUPFAM" id="SSF52777">
    <property type="entry name" value="CoA-dependent acyltransferases"/>
    <property type="match status" value="2"/>
</dbReference>
<evidence type="ECO:0000259" key="3">
    <source>
        <dbReference type="Pfam" id="PF00550"/>
    </source>
</evidence>
<dbReference type="PROSITE" id="PS00455">
    <property type="entry name" value="AMP_BINDING"/>
    <property type="match status" value="1"/>
</dbReference>
<dbReference type="Gene3D" id="3.40.50.12780">
    <property type="entry name" value="N-terminal domain of ligase-like"/>
    <property type="match status" value="1"/>
</dbReference>
<evidence type="ECO:0000259" key="2">
    <source>
        <dbReference type="Pfam" id="PF00501"/>
    </source>
</evidence>
<evidence type="ECO:0000313" key="6">
    <source>
        <dbReference type="EMBL" id="GIM68489.1"/>
    </source>
</evidence>
<feature type="domain" description="Condensation" evidence="4">
    <location>
        <begin position="99"/>
        <end position="535"/>
    </location>
</feature>
<dbReference type="Gene3D" id="3.30.559.30">
    <property type="entry name" value="Nonribosomal peptide synthetase, condensation domain"/>
    <property type="match status" value="1"/>
</dbReference>
<dbReference type="AlphaFoldDB" id="A0A919SD92"/>
<comment type="caution">
    <text evidence="6">The sequence shown here is derived from an EMBL/GenBank/DDBJ whole genome shotgun (WGS) entry which is preliminary data.</text>
</comment>
<dbReference type="InterPro" id="IPR036736">
    <property type="entry name" value="ACP-like_sf"/>
</dbReference>
<protein>
    <recommendedName>
        <fullName evidence="8">Amino acid adenylation domain-containing protein</fullName>
    </recommendedName>
</protein>
<name>A0A919SD92_9ACTN</name>
<dbReference type="RefSeq" id="WP_212996095.1">
    <property type="nucleotide sequence ID" value="NZ_BAAATW010000004.1"/>
</dbReference>
<dbReference type="SUPFAM" id="SSF47336">
    <property type="entry name" value="ACP-like"/>
    <property type="match status" value="1"/>
</dbReference>
<dbReference type="GO" id="GO:0044550">
    <property type="term" value="P:secondary metabolite biosynthetic process"/>
    <property type="evidence" value="ECO:0007669"/>
    <property type="project" value="TreeGrafter"/>
</dbReference>
<dbReference type="Pfam" id="PF00501">
    <property type="entry name" value="AMP-binding"/>
    <property type="match status" value="1"/>
</dbReference>
<accession>A0A919SD92</accession>
<dbReference type="GO" id="GO:0043041">
    <property type="term" value="P:amino acid activation for nonribosomal peptide biosynthetic process"/>
    <property type="evidence" value="ECO:0007669"/>
    <property type="project" value="TreeGrafter"/>
</dbReference>
<dbReference type="GO" id="GO:0008610">
    <property type="term" value="P:lipid biosynthetic process"/>
    <property type="evidence" value="ECO:0007669"/>
    <property type="project" value="UniProtKB-ARBA"/>
</dbReference>
<dbReference type="InterPro" id="IPR020845">
    <property type="entry name" value="AMP-binding_CS"/>
</dbReference>
<dbReference type="NCBIfam" id="TIGR01733">
    <property type="entry name" value="AA-adenyl-dom"/>
    <property type="match status" value="1"/>
</dbReference>
<dbReference type="Gene3D" id="3.30.559.10">
    <property type="entry name" value="Chloramphenicol acetyltransferase-like domain"/>
    <property type="match status" value="1"/>
</dbReference>
<dbReference type="InterPro" id="IPR009081">
    <property type="entry name" value="PP-bd_ACP"/>
</dbReference>
<dbReference type="PANTHER" id="PTHR45527">
    <property type="entry name" value="NONRIBOSOMAL PEPTIDE SYNTHETASE"/>
    <property type="match status" value="1"/>
</dbReference>
<feature type="domain" description="Carrier" evidence="3">
    <location>
        <begin position="8"/>
        <end position="60"/>
    </location>
</feature>
<dbReference type="InterPro" id="IPR025110">
    <property type="entry name" value="AMP-bd_C"/>
</dbReference>
<reference evidence="6" key="1">
    <citation type="submission" date="2021-03" db="EMBL/GenBank/DDBJ databases">
        <title>Whole genome shotgun sequence of Actinoplanes consettensis NBRC 14913.</title>
        <authorList>
            <person name="Komaki H."/>
            <person name="Tamura T."/>
        </authorList>
    </citation>
    <scope>NUCLEOTIDE SEQUENCE</scope>
    <source>
        <strain evidence="6">NBRC 14913</strain>
    </source>
</reference>
<evidence type="ECO:0000256" key="1">
    <source>
        <dbReference type="ARBA" id="ARBA00001957"/>
    </source>
</evidence>
<dbReference type="SUPFAM" id="SSF56801">
    <property type="entry name" value="Acetyl-CoA synthetase-like"/>
    <property type="match status" value="1"/>
</dbReference>
<gene>
    <name evidence="6" type="ORF">Aco04nite_11010</name>
</gene>
<dbReference type="InterPro" id="IPR000873">
    <property type="entry name" value="AMP-dep_synth/lig_dom"/>
</dbReference>
<dbReference type="EMBL" id="BOQP01000005">
    <property type="protein sequence ID" value="GIM68489.1"/>
    <property type="molecule type" value="Genomic_DNA"/>
</dbReference>
<dbReference type="InterPro" id="IPR045851">
    <property type="entry name" value="AMP-bd_C_sf"/>
</dbReference>
<dbReference type="InterPro" id="IPR001242">
    <property type="entry name" value="Condensation_dom"/>
</dbReference>
<dbReference type="Pfam" id="PF13193">
    <property type="entry name" value="AMP-binding_C"/>
    <property type="match status" value="1"/>
</dbReference>
<dbReference type="Proteomes" id="UP000680865">
    <property type="component" value="Unassembled WGS sequence"/>
</dbReference>
<dbReference type="GO" id="GO:0005737">
    <property type="term" value="C:cytoplasm"/>
    <property type="evidence" value="ECO:0007669"/>
    <property type="project" value="TreeGrafter"/>
</dbReference>
<sequence length="1055" mass="113035">MGTDITPLVEIMSAVLSRPVEDVVRRAATASFTELGGSSLDAMKAAVRCETELGRPVDILGLLGFEPLADTLATVPEATEQQVAPQLDPDPRWKLEPVPEQQGFLHAEALMGNGSQNQVFGLELTGPLHVQTLTEAVHLLIARHESLRTAFRQEGDGWSRRVLPEWLPGVIRQHAPTPADTSPAEVVNGALDRGSRHFTAALGRPPMMFLLTRFAPNHHLLTFVFHHALADGWSIGLLTRELLDVYGELAGGPAVPSAPAATPELLAIRRAEGLASGRLAKLATRRVEQLRGYPTVVELPSDAVRPDHFDFRGDRLRFGLGSAAKEGAEALARIAGVSRTAVLLAAWQLVIARRTGQSRFLIGTATSRRTDARLMNLIAPCAALVPIRCDVRDDRPVREYLQATAQSLVESVEFADVPIGELARSLDAVVDGRRMPLAQIGFSAHDQILPADMTAGELTATVHESYAGWAASDASLFVQHWGDMPKLVLEYATSALTTQDALGLATAYEATLADLAMNPDARLGTVRGMSREQRAILEAVRNGPDVERPDDLWQLISRTAQTYPDHVAVREDDGRSITYRDLMTAAAHQAVALAEHGVGEGDVVAVAVPRSIAETVALMGILRLGAAYVGLDVANPPARLTHMLAVSRPVVLLATPDRRERLADLAVGCPVLEPVDGLAVAGTEPVDVRPPAGNDPGRVAYLVFTSGSTGLPKAVRIAHRGVARLSDRSVHFPIRPGDRMLRVAPLSFDASVWEIFPALVNGASIEAFPDVLPEPGRLADFLQNHEITTALLITALFRAVAGYRPEAFATMRILLVGGDVVPAEPVRDILTRFPGLVLANAYGPTEGTVIATQYAMTDPAEVEEQLPIGGPIDGTGIVLLDAAGGLVPPGGVGEICCLGPGVAIDYLDDPVRTKAAFGNLDVDGTGTGPRLYHSGDLARWDTHGRLRFLGRRDGQVKVRGFRIELGEIRERIAAHPAIADVVVGTTDGDDASRRVLAGVVLAEPLADAAAELKRFCAETLAPYAVPARWAFVDAFPLTPNSKVDMRELQRLAEVQ</sequence>
<evidence type="ECO:0000259" key="4">
    <source>
        <dbReference type="Pfam" id="PF00668"/>
    </source>
</evidence>
<dbReference type="PANTHER" id="PTHR45527:SF1">
    <property type="entry name" value="FATTY ACID SYNTHASE"/>
    <property type="match status" value="1"/>
</dbReference>
<dbReference type="InterPro" id="IPR042099">
    <property type="entry name" value="ANL_N_sf"/>
</dbReference>
<feature type="domain" description="AMP-dependent synthetase/ligase" evidence="2">
    <location>
        <begin position="558"/>
        <end position="907"/>
    </location>
</feature>
<dbReference type="InterPro" id="IPR023213">
    <property type="entry name" value="CAT-like_dom_sf"/>
</dbReference>
<evidence type="ECO:0000259" key="5">
    <source>
        <dbReference type="Pfam" id="PF13193"/>
    </source>
</evidence>
<organism evidence="6 7">
    <name type="scientific">Winogradskya consettensis</name>
    <dbReference type="NCBI Taxonomy" id="113560"/>
    <lineage>
        <taxon>Bacteria</taxon>
        <taxon>Bacillati</taxon>
        <taxon>Actinomycetota</taxon>
        <taxon>Actinomycetes</taxon>
        <taxon>Micromonosporales</taxon>
        <taxon>Micromonosporaceae</taxon>
        <taxon>Winogradskya</taxon>
    </lineage>
</organism>
<evidence type="ECO:0000313" key="7">
    <source>
        <dbReference type="Proteomes" id="UP000680865"/>
    </source>
</evidence>
<comment type="cofactor">
    <cofactor evidence="1">
        <name>pantetheine 4'-phosphate</name>
        <dbReference type="ChEBI" id="CHEBI:47942"/>
    </cofactor>
</comment>
<dbReference type="InterPro" id="IPR010071">
    <property type="entry name" value="AA_adenyl_dom"/>
</dbReference>
<dbReference type="Gene3D" id="3.30.300.30">
    <property type="match status" value="1"/>
</dbReference>
<dbReference type="Pfam" id="PF00550">
    <property type="entry name" value="PP-binding"/>
    <property type="match status" value="1"/>
</dbReference>
<keyword evidence="7" id="KW-1185">Reference proteome</keyword>
<proteinExistence type="predicted"/>
<feature type="domain" description="AMP-binding enzyme C-terminal" evidence="5">
    <location>
        <begin position="970"/>
        <end position="1042"/>
    </location>
</feature>
<evidence type="ECO:0008006" key="8">
    <source>
        <dbReference type="Google" id="ProtNLM"/>
    </source>
</evidence>
<dbReference type="Pfam" id="PF00668">
    <property type="entry name" value="Condensation"/>
    <property type="match status" value="1"/>
</dbReference>
<dbReference type="GO" id="GO:0003824">
    <property type="term" value="F:catalytic activity"/>
    <property type="evidence" value="ECO:0007669"/>
    <property type="project" value="InterPro"/>
</dbReference>
<dbReference type="GO" id="GO:0031177">
    <property type="term" value="F:phosphopantetheine binding"/>
    <property type="evidence" value="ECO:0007669"/>
    <property type="project" value="TreeGrafter"/>
</dbReference>